<dbReference type="EMBL" id="SDMP01000016">
    <property type="protein sequence ID" value="RYR01747.1"/>
    <property type="molecule type" value="Genomic_DNA"/>
</dbReference>
<reference evidence="1 2" key="1">
    <citation type="submission" date="2019-01" db="EMBL/GenBank/DDBJ databases">
        <title>Sequencing of cultivated peanut Arachis hypogaea provides insights into genome evolution and oil improvement.</title>
        <authorList>
            <person name="Chen X."/>
        </authorList>
    </citation>
    <scope>NUCLEOTIDE SEQUENCE [LARGE SCALE GENOMIC DNA]</scope>
    <source>
        <strain evidence="2">cv. Fuhuasheng</strain>
        <tissue evidence="1">Leaves</tissue>
    </source>
</reference>
<keyword evidence="2" id="KW-1185">Reference proteome</keyword>
<dbReference type="AlphaFoldDB" id="A0A444YIN2"/>
<accession>A0A444YIN2</accession>
<organism evidence="1 2">
    <name type="scientific">Arachis hypogaea</name>
    <name type="common">Peanut</name>
    <dbReference type="NCBI Taxonomy" id="3818"/>
    <lineage>
        <taxon>Eukaryota</taxon>
        <taxon>Viridiplantae</taxon>
        <taxon>Streptophyta</taxon>
        <taxon>Embryophyta</taxon>
        <taxon>Tracheophyta</taxon>
        <taxon>Spermatophyta</taxon>
        <taxon>Magnoliopsida</taxon>
        <taxon>eudicotyledons</taxon>
        <taxon>Gunneridae</taxon>
        <taxon>Pentapetalae</taxon>
        <taxon>rosids</taxon>
        <taxon>fabids</taxon>
        <taxon>Fabales</taxon>
        <taxon>Fabaceae</taxon>
        <taxon>Papilionoideae</taxon>
        <taxon>50 kb inversion clade</taxon>
        <taxon>dalbergioids sensu lato</taxon>
        <taxon>Dalbergieae</taxon>
        <taxon>Pterocarpus clade</taxon>
        <taxon>Arachis</taxon>
    </lineage>
</organism>
<protein>
    <submittedName>
        <fullName evidence="1">Uncharacterized protein</fullName>
    </submittedName>
</protein>
<proteinExistence type="predicted"/>
<dbReference type="Proteomes" id="UP000289738">
    <property type="component" value="Chromosome B06"/>
</dbReference>
<gene>
    <name evidence="1" type="ORF">Ahy_B06g080612</name>
</gene>
<comment type="caution">
    <text evidence="1">The sequence shown here is derived from an EMBL/GenBank/DDBJ whole genome shotgun (WGS) entry which is preliminary data.</text>
</comment>
<evidence type="ECO:0000313" key="1">
    <source>
        <dbReference type="EMBL" id="RYR01747.1"/>
    </source>
</evidence>
<evidence type="ECO:0000313" key="2">
    <source>
        <dbReference type="Proteomes" id="UP000289738"/>
    </source>
</evidence>
<name>A0A444YIN2_ARAHY</name>
<sequence>MAGHCDGKNIAIPLLVVKHNQPTNLKLICKMVKNLRITIIGVCDVQLNTVESEWPPHQFPSMVVHCPTPPWNWGSPSS</sequence>